<evidence type="ECO:0000256" key="3">
    <source>
        <dbReference type="ARBA" id="ARBA00022552"/>
    </source>
</evidence>
<dbReference type="GO" id="GO:0016435">
    <property type="term" value="F:rRNA (guanine) methyltransferase activity"/>
    <property type="evidence" value="ECO:0007669"/>
    <property type="project" value="TreeGrafter"/>
</dbReference>
<dbReference type="PANTHER" id="PTHR10920:SF13">
    <property type="entry name" value="PRE-RRNA 2'-O-RIBOSE RNA METHYLTRANSFERASE FTSJ3"/>
    <property type="match status" value="1"/>
</dbReference>
<evidence type="ECO:0000256" key="5">
    <source>
        <dbReference type="ARBA" id="ARBA00022679"/>
    </source>
</evidence>
<keyword evidence="2" id="KW-0690">Ribosome biogenesis</keyword>
<keyword evidence="13" id="KW-1185">Reference proteome</keyword>
<dbReference type="Pfam" id="PF11861">
    <property type="entry name" value="DUF3381"/>
    <property type="match status" value="1"/>
</dbReference>
<evidence type="ECO:0000259" key="11">
    <source>
        <dbReference type="Pfam" id="PF11861"/>
    </source>
</evidence>
<feature type="region of interest" description="Disordered" evidence="9">
    <location>
        <begin position="467"/>
        <end position="521"/>
    </location>
</feature>
<evidence type="ECO:0000256" key="4">
    <source>
        <dbReference type="ARBA" id="ARBA00022603"/>
    </source>
</evidence>
<feature type="compositionally biased region" description="Acidic residues" evidence="9">
    <location>
        <begin position="622"/>
        <end position="636"/>
    </location>
</feature>
<gene>
    <name evidence="12" type="primary">FTSJ3</name>
    <name evidence="12" type="ORF">SK128_020950</name>
</gene>
<dbReference type="GO" id="GO:0030687">
    <property type="term" value="C:preribosome, large subunit precursor"/>
    <property type="evidence" value="ECO:0007669"/>
    <property type="project" value="TreeGrafter"/>
</dbReference>
<dbReference type="InterPro" id="IPR029063">
    <property type="entry name" value="SAM-dependent_MTases_sf"/>
</dbReference>
<dbReference type="InterPro" id="IPR015507">
    <property type="entry name" value="rRNA-MeTfrase_E"/>
</dbReference>
<dbReference type="SUPFAM" id="SSF53335">
    <property type="entry name" value="S-adenosyl-L-methionine-dependent methyltransferases"/>
    <property type="match status" value="1"/>
</dbReference>
<dbReference type="PANTHER" id="PTHR10920">
    <property type="entry name" value="RIBOSOMAL RNA METHYLTRANSFERASE"/>
    <property type="match status" value="1"/>
</dbReference>
<evidence type="ECO:0000256" key="2">
    <source>
        <dbReference type="ARBA" id="ARBA00022517"/>
    </source>
</evidence>
<feature type="non-terminal residue" evidence="12">
    <location>
        <position position="691"/>
    </location>
</feature>
<protein>
    <submittedName>
        <fullName evidence="12">Pre-rRNA processing protein ftsj3</fullName>
    </submittedName>
</protein>
<feature type="compositionally biased region" description="Acidic residues" evidence="9">
    <location>
        <begin position="478"/>
        <end position="491"/>
    </location>
</feature>
<keyword evidence="7" id="KW-0539">Nucleus</keyword>
<evidence type="ECO:0000256" key="7">
    <source>
        <dbReference type="ARBA" id="ARBA00023242"/>
    </source>
</evidence>
<keyword evidence="6" id="KW-0949">S-adenosyl-L-methionine</keyword>
<feature type="coiled-coil region" evidence="8">
    <location>
        <begin position="315"/>
        <end position="396"/>
    </location>
</feature>
<accession>A0AAN8XJ97</accession>
<dbReference type="Proteomes" id="UP001381693">
    <property type="component" value="Unassembled WGS sequence"/>
</dbReference>
<feature type="compositionally biased region" description="Basic and acidic residues" evidence="9">
    <location>
        <begin position="571"/>
        <end position="596"/>
    </location>
</feature>
<evidence type="ECO:0000256" key="1">
    <source>
        <dbReference type="ARBA" id="ARBA00004604"/>
    </source>
</evidence>
<evidence type="ECO:0000256" key="6">
    <source>
        <dbReference type="ARBA" id="ARBA00022691"/>
    </source>
</evidence>
<dbReference type="EMBL" id="JAXCGZ010001025">
    <property type="protein sequence ID" value="KAK7085407.1"/>
    <property type="molecule type" value="Genomic_DNA"/>
</dbReference>
<dbReference type="Gene3D" id="3.40.50.150">
    <property type="entry name" value="Vaccinia Virus protein VP39"/>
    <property type="match status" value="1"/>
</dbReference>
<comment type="caution">
    <text evidence="12">The sequence shown here is derived from an EMBL/GenBank/DDBJ whole genome shotgun (WGS) entry which is preliminary data.</text>
</comment>
<name>A0AAN8XJ97_HALRR</name>
<organism evidence="12 13">
    <name type="scientific">Halocaridina rubra</name>
    <name type="common">Hawaiian red shrimp</name>
    <dbReference type="NCBI Taxonomy" id="373956"/>
    <lineage>
        <taxon>Eukaryota</taxon>
        <taxon>Metazoa</taxon>
        <taxon>Ecdysozoa</taxon>
        <taxon>Arthropoda</taxon>
        <taxon>Crustacea</taxon>
        <taxon>Multicrustacea</taxon>
        <taxon>Malacostraca</taxon>
        <taxon>Eumalacostraca</taxon>
        <taxon>Eucarida</taxon>
        <taxon>Decapoda</taxon>
        <taxon>Pleocyemata</taxon>
        <taxon>Caridea</taxon>
        <taxon>Atyoidea</taxon>
        <taxon>Atyidae</taxon>
        <taxon>Halocaridina</taxon>
    </lineage>
</organism>
<dbReference type="GO" id="GO:0000466">
    <property type="term" value="P:maturation of 5.8S rRNA from tricistronic rRNA transcript (SSU-rRNA, 5.8S rRNA, LSU-rRNA)"/>
    <property type="evidence" value="ECO:0007669"/>
    <property type="project" value="TreeGrafter"/>
</dbReference>
<evidence type="ECO:0000256" key="9">
    <source>
        <dbReference type="SAM" id="MobiDB-lite"/>
    </source>
</evidence>
<dbReference type="GO" id="GO:0005730">
    <property type="term" value="C:nucleolus"/>
    <property type="evidence" value="ECO:0007669"/>
    <property type="project" value="UniProtKB-SubCell"/>
</dbReference>
<feature type="domain" description="DUF3381" evidence="11">
    <location>
        <begin position="234"/>
        <end position="396"/>
    </location>
</feature>
<dbReference type="GO" id="GO:0008650">
    <property type="term" value="F:rRNA (uridine-2'-O-)-methyltransferase activity"/>
    <property type="evidence" value="ECO:0007669"/>
    <property type="project" value="TreeGrafter"/>
</dbReference>
<keyword evidence="3" id="KW-0698">rRNA processing</keyword>
<feature type="compositionally biased region" description="Basic and acidic residues" evidence="9">
    <location>
        <begin position="492"/>
        <end position="502"/>
    </location>
</feature>
<dbReference type="InterPro" id="IPR002877">
    <property type="entry name" value="RNA_MeTrfase_FtsJ_dom"/>
</dbReference>
<keyword evidence="8" id="KW-0175">Coiled coil</keyword>
<reference evidence="12 13" key="1">
    <citation type="submission" date="2023-11" db="EMBL/GenBank/DDBJ databases">
        <title>Halocaridina rubra genome assembly.</title>
        <authorList>
            <person name="Smith C."/>
        </authorList>
    </citation>
    <scope>NUCLEOTIDE SEQUENCE [LARGE SCALE GENOMIC DNA]</scope>
    <source>
        <strain evidence="12">EP-1</strain>
        <tissue evidence="12">Whole</tissue>
    </source>
</reference>
<keyword evidence="4" id="KW-0489">Methyltransferase</keyword>
<proteinExistence type="inferred from homology"/>
<dbReference type="InterPro" id="IPR050082">
    <property type="entry name" value="RNA_methyltr_RlmE"/>
</dbReference>
<dbReference type="HAMAP" id="MF_01547">
    <property type="entry name" value="RNA_methyltr_E"/>
    <property type="match status" value="1"/>
</dbReference>
<dbReference type="GO" id="GO:0000463">
    <property type="term" value="P:maturation of LSU-rRNA from tricistronic rRNA transcript (SSU-rRNA, 5.8S rRNA, LSU-rRNA)"/>
    <property type="evidence" value="ECO:0007669"/>
    <property type="project" value="TreeGrafter"/>
</dbReference>
<dbReference type="AlphaFoldDB" id="A0AAN8XJ97"/>
<evidence type="ECO:0000313" key="13">
    <source>
        <dbReference type="Proteomes" id="UP001381693"/>
    </source>
</evidence>
<feature type="region of interest" description="Disordered" evidence="9">
    <location>
        <begin position="571"/>
        <end position="664"/>
    </location>
</feature>
<sequence>MAKTQKKAKQRIDKYYKKAKIAGYRARSAYKLLQIEKKYGLLQGSRVCIDLCAAPGSWMQVAKQKMPLSSIIIGVDLFAIKYIPGTISLLGDITTDKLRQELKGKLTTWKADIVLHDGSPKVGQNWLQDAYSQNLLVLSAFKLACEFLRSGGSFVTKVFRSKDYFKLEYVFKKLFKNVDATKPDSSRFESAEIFVVCRGFLDPAKVDQEFFNPKSVFAEIDPEPVDKINLWKPAKTKAKAEGYPEGATTLYTKIAVSEFIHASNFSDLLLTASELHFEEDQNIRNHKLTTETIVEFCQDIKVLGRKELKQLLTWRKAVKADLDMIKEKKEKLQKLENEQRIAEGKTELENLKEEEENDKELAAIEKEIAEIRSEQARSAKKREKKLLRAQRKLKEKMRMQCLVPGDEGPTETSKELFSLERLSKVHNMDAVVDQGANEVLSESEEEQEERGKKFVVYPKEGQRLDRTGRFWMGKNDKEIDESEEDDDEEEITKESLDFKEDGNSANVNDAPGSDEDVDEVVNPLLTDLVGDSREARRARKADAWFKKGIFQSIDNEEEEDDLELDKAIQNFEKKGGVLQSKSKEKEKKKGEKKTSDEGYTSGAHSDEEVARDAPVGYTESETGTDSDSDSESENEGDSEKCDVGPVGGALTNATSKKRKADEGLSPLGLALAAKMMHSKKTKRDIMDAGWS</sequence>
<comment type="subcellular location">
    <subcellularLocation>
        <location evidence="1">Nucleus</location>
        <location evidence="1">Nucleolus</location>
    </subcellularLocation>
</comment>
<dbReference type="FunFam" id="3.40.50.150:FF:000004">
    <property type="entry name" value="AdoMet-dependent rRNA methyltransferase SPB1"/>
    <property type="match status" value="1"/>
</dbReference>
<evidence type="ECO:0000256" key="8">
    <source>
        <dbReference type="SAM" id="Coils"/>
    </source>
</evidence>
<evidence type="ECO:0000259" key="10">
    <source>
        <dbReference type="Pfam" id="PF01728"/>
    </source>
</evidence>
<dbReference type="Pfam" id="PF01728">
    <property type="entry name" value="FtsJ"/>
    <property type="match status" value="1"/>
</dbReference>
<keyword evidence="5" id="KW-0808">Transferase</keyword>
<dbReference type="InterPro" id="IPR024576">
    <property type="entry name" value="rRNA_MeTfrase_Spb1_DUF3381"/>
</dbReference>
<evidence type="ECO:0000313" key="12">
    <source>
        <dbReference type="EMBL" id="KAK7085407.1"/>
    </source>
</evidence>
<feature type="domain" description="Ribosomal RNA methyltransferase FtsJ" evidence="10">
    <location>
        <begin position="24"/>
        <end position="200"/>
    </location>
</feature>